<name>A0A0J1BEE8_RHOIS</name>
<evidence type="ECO:0000313" key="1">
    <source>
        <dbReference type="EMBL" id="KLU04967.1"/>
    </source>
</evidence>
<dbReference type="Proteomes" id="UP000036367">
    <property type="component" value="Unassembled WGS sequence"/>
</dbReference>
<accession>A0A0J1BEE8</accession>
<dbReference type="AlphaFoldDB" id="A0A0J1BEE8"/>
<dbReference type="STRING" id="595434.RISK_002960"/>
<reference evidence="1" key="1">
    <citation type="submission" date="2015-05" db="EMBL/GenBank/DDBJ databases">
        <title>Permanent draft genome of Rhodopirellula islandicus K833.</title>
        <authorList>
            <person name="Kizina J."/>
            <person name="Richter M."/>
            <person name="Glockner F.O."/>
            <person name="Harder J."/>
        </authorList>
    </citation>
    <scope>NUCLEOTIDE SEQUENCE [LARGE SCALE GENOMIC DNA]</scope>
    <source>
        <strain evidence="1">K833</strain>
    </source>
</reference>
<gene>
    <name evidence="1" type="ORF">RISK_002960</name>
</gene>
<proteinExistence type="predicted"/>
<dbReference type="EMBL" id="LECT01000024">
    <property type="protein sequence ID" value="KLU04967.1"/>
    <property type="molecule type" value="Genomic_DNA"/>
</dbReference>
<sequence length="53" mass="5953">MATRTQALETLSFYLIGDPSILEPSISLDKTFARLKGVCYLRRRKFGFSALIG</sequence>
<comment type="caution">
    <text evidence="1">The sequence shown here is derived from an EMBL/GenBank/DDBJ whole genome shotgun (WGS) entry which is preliminary data.</text>
</comment>
<protein>
    <submittedName>
        <fullName evidence="1">Uncharacterized protein</fullName>
    </submittedName>
</protein>
<organism evidence="1 2">
    <name type="scientific">Rhodopirellula islandica</name>
    <dbReference type="NCBI Taxonomy" id="595434"/>
    <lineage>
        <taxon>Bacteria</taxon>
        <taxon>Pseudomonadati</taxon>
        <taxon>Planctomycetota</taxon>
        <taxon>Planctomycetia</taxon>
        <taxon>Pirellulales</taxon>
        <taxon>Pirellulaceae</taxon>
        <taxon>Rhodopirellula</taxon>
    </lineage>
</organism>
<evidence type="ECO:0000313" key="2">
    <source>
        <dbReference type="Proteomes" id="UP000036367"/>
    </source>
</evidence>
<keyword evidence="2" id="KW-1185">Reference proteome</keyword>